<name>A0A4D6HLA9_9EURY</name>
<feature type="compositionally biased region" description="Acidic residues" evidence="1">
    <location>
        <begin position="130"/>
        <end position="139"/>
    </location>
</feature>
<sequence length="192" mass="20272">METTIMSMNRRNVLVGLGTIVAGGGAALGTGAFSSVTADRTVTVETAGDADAFLGLQIRDDLAADENTIDLNFENAGNGAEGINENAKTTLDKVLLIQNNGTQENIGITFEVEIDDTTDASNVFSFNENNEGDFDDGDGGIDPNGEPLNPNQSAAYDLEINLREDEVDVPDALDSDDSFEVTVTITAEEDSE</sequence>
<feature type="region of interest" description="Disordered" evidence="1">
    <location>
        <begin position="128"/>
        <end position="152"/>
    </location>
</feature>
<accession>A0A4D6HLA9</accession>
<evidence type="ECO:0008006" key="4">
    <source>
        <dbReference type="Google" id="ProtNLM"/>
    </source>
</evidence>
<dbReference type="EMBL" id="CP031305">
    <property type="protein sequence ID" value="QCC53882.1"/>
    <property type="molecule type" value="Genomic_DNA"/>
</dbReference>
<proteinExistence type="predicted"/>
<evidence type="ECO:0000313" key="3">
    <source>
        <dbReference type="Proteomes" id="UP000296822"/>
    </source>
</evidence>
<dbReference type="Proteomes" id="UP000296822">
    <property type="component" value="Chromosome"/>
</dbReference>
<dbReference type="PROSITE" id="PS51318">
    <property type="entry name" value="TAT"/>
    <property type="match status" value="1"/>
</dbReference>
<organism evidence="2 3">
    <name type="scientific">Natronorubrum bangense</name>
    <dbReference type="NCBI Taxonomy" id="61858"/>
    <lineage>
        <taxon>Archaea</taxon>
        <taxon>Methanobacteriati</taxon>
        <taxon>Methanobacteriota</taxon>
        <taxon>Stenosarchaea group</taxon>
        <taxon>Halobacteria</taxon>
        <taxon>Halobacteriales</taxon>
        <taxon>Natrialbaceae</taxon>
        <taxon>Natronorubrum</taxon>
    </lineage>
</organism>
<dbReference type="KEGG" id="nbg:DV706_04880"/>
<evidence type="ECO:0000256" key="1">
    <source>
        <dbReference type="SAM" id="MobiDB-lite"/>
    </source>
</evidence>
<reference evidence="2 3" key="1">
    <citation type="journal article" date="2019" name="Nat. Commun.">
        <title>A new type of DNA phosphorothioation-based antiviral system in archaea.</title>
        <authorList>
            <person name="Xiong L."/>
            <person name="Liu S."/>
            <person name="Chen S."/>
            <person name="Xiao Y."/>
            <person name="Zhu B."/>
            <person name="Gao Y."/>
            <person name="Zhang Y."/>
            <person name="Chen B."/>
            <person name="Luo J."/>
            <person name="Deng Z."/>
            <person name="Chen X."/>
            <person name="Wang L."/>
            <person name="Chen S."/>
        </authorList>
    </citation>
    <scope>NUCLEOTIDE SEQUENCE [LARGE SCALE GENOMIC DNA]</scope>
    <source>
        <strain evidence="2 3">JCM 10635</strain>
    </source>
</reference>
<protein>
    <recommendedName>
        <fullName evidence="4">DUF1102 domain-containing protein</fullName>
    </recommendedName>
</protein>
<evidence type="ECO:0000313" key="2">
    <source>
        <dbReference type="EMBL" id="QCC53882.1"/>
    </source>
</evidence>
<dbReference type="InterPro" id="IPR006311">
    <property type="entry name" value="TAT_signal"/>
</dbReference>
<dbReference type="AlphaFoldDB" id="A0A4D6HLA9"/>
<gene>
    <name evidence="2" type="ORF">DV706_04880</name>
</gene>